<name>A0ACD5GWQ6_9CYAN</name>
<evidence type="ECO:0000313" key="1">
    <source>
        <dbReference type="EMBL" id="XPM65070.1"/>
    </source>
</evidence>
<organism evidence="1 2">
    <name type="scientific">Desertifilum tharense IPPAS B-1220</name>
    <dbReference type="NCBI Taxonomy" id="1781255"/>
    <lineage>
        <taxon>Bacteria</taxon>
        <taxon>Bacillati</taxon>
        <taxon>Cyanobacteriota</taxon>
        <taxon>Cyanophyceae</taxon>
        <taxon>Desertifilales</taxon>
        <taxon>Desertifilaceae</taxon>
        <taxon>Desertifilum</taxon>
    </lineage>
</organism>
<dbReference type="EMBL" id="CP182909">
    <property type="protein sequence ID" value="XPM65070.1"/>
    <property type="molecule type" value="Genomic_DNA"/>
</dbReference>
<gene>
    <name evidence="1" type="ORF">BH720_004275</name>
</gene>
<proteinExistence type="predicted"/>
<protein>
    <submittedName>
        <fullName evidence="1">Uncharacterized protein</fullName>
    </submittedName>
</protein>
<dbReference type="Proteomes" id="UP000095472">
    <property type="component" value="Chromosome"/>
</dbReference>
<sequence length="80" mass="8961">MNHSELDGQSFYQSEPLIARLRGIIRDYPEGIGILKELIQNADDAQATCVEITLDWRSHSIPNLPDPRMTQLLELGDAGL</sequence>
<evidence type="ECO:0000313" key="2">
    <source>
        <dbReference type="Proteomes" id="UP000095472"/>
    </source>
</evidence>
<reference evidence="1 2" key="1">
    <citation type="journal article" date="2016" name="Genome Announc.">
        <title>Draft Genome Sequence of the Thermotolerant Cyanobacterium Desertifilum sp. IPPAS B-1220.</title>
        <authorList>
            <person name="Mironov K.S."/>
            <person name="Sinetova M.A."/>
            <person name="Bolatkhan K."/>
            <person name="Zayadan B.K."/>
            <person name="Ustinova V.V."/>
            <person name="Kupriyanova E.V."/>
            <person name="Skrypnik A.N."/>
            <person name="Gogoleva N.E."/>
            <person name="Gogolev Y.V."/>
            <person name="Los D.A."/>
        </authorList>
    </citation>
    <scope>NUCLEOTIDE SEQUENCE [LARGE SCALE GENOMIC DNA]</scope>
    <source>
        <strain evidence="1 2">IPPAS B-1220</strain>
    </source>
</reference>
<keyword evidence="2" id="KW-1185">Reference proteome</keyword>
<accession>A0ACD5GWQ6</accession>